<keyword evidence="4 6" id="KW-0238">DNA-binding</keyword>
<reference evidence="8" key="1">
    <citation type="submission" date="2024-05" db="EMBL/GenBank/DDBJ databases">
        <title>30 novel species of actinomycetes from the DSMZ collection.</title>
        <authorList>
            <person name="Nouioui I."/>
        </authorList>
    </citation>
    <scope>NUCLEOTIDE SEQUENCE</scope>
    <source>
        <strain evidence="8">DSM 40473</strain>
    </source>
</reference>
<evidence type="ECO:0000313" key="9">
    <source>
        <dbReference type="Proteomes" id="UP001180531"/>
    </source>
</evidence>
<dbReference type="InterPro" id="IPR005158">
    <property type="entry name" value="BTAD"/>
</dbReference>
<dbReference type="InterPro" id="IPR016032">
    <property type="entry name" value="Sig_transdc_resp-reg_C-effctor"/>
</dbReference>
<sequence length="260" mass="29065">MGRDMSFRVLGPLEVAVGGRKVPIPGGRPRSLLAALLVNAGDTLTPEDLVHSVWGDSLPRQPRPALHTAMTRLRQGLDGGGADLSRLLHTSAGGYRLDVPPDSLDLHRFRRLTRRARAAGRVGDLESERTLLADALPLWRGRPLADVRSEELYRDVVQGLTEEWIRARERYHDVCLALGRHDEIVADLRTLTAKYPFHERLWHQLMLALYRCGRRGEALEVYAQVRGFFRDELGVDPGAELHRLHLAMLRTDGSLLACGA</sequence>
<feature type="DNA-binding region" description="OmpR/PhoB-type" evidence="6">
    <location>
        <begin position="1"/>
        <end position="99"/>
    </location>
</feature>
<evidence type="ECO:0000256" key="6">
    <source>
        <dbReference type="PROSITE-ProRule" id="PRU01091"/>
    </source>
</evidence>
<accession>A0ABU2SHD3</accession>
<keyword evidence="9" id="KW-1185">Reference proteome</keyword>
<name>A0ABU2SHD3_9ACTN</name>
<dbReference type="PANTHER" id="PTHR35807">
    <property type="entry name" value="TRANSCRIPTIONAL REGULATOR REDD-RELATED"/>
    <property type="match status" value="1"/>
</dbReference>
<keyword evidence="2" id="KW-0902">Two-component regulatory system</keyword>
<dbReference type="Gene3D" id="1.25.40.10">
    <property type="entry name" value="Tetratricopeptide repeat domain"/>
    <property type="match status" value="1"/>
</dbReference>
<evidence type="ECO:0000256" key="4">
    <source>
        <dbReference type="ARBA" id="ARBA00023125"/>
    </source>
</evidence>
<dbReference type="PROSITE" id="PS51755">
    <property type="entry name" value="OMPR_PHOB"/>
    <property type="match status" value="1"/>
</dbReference>
<evidence type="ECO:0000256" key="5">
    <source>
        <dbReference type="ARBA" id="ARBA00023163"/>
    </source>
</evidence>
<dbReference type="InterPro" id="IPR001867">
    <property type="entry name" value="OmpR/PhoB-type_DNA-bd"/>
</dbReference>
<organism evidence="8 9">
    <name type="scientific">Streptomyces hesseae</name>
    <dbReference type="NCBI Taxonomy" id="3075519"/>
    <lineage>
        <taxon>Bacteria</taxon>
        <taxon>Bacillati</taxon>
        <taxon>Actinomycetota</taxon>
        <taxon>Actinomycetes</taxon>
        <taxon>Kitasatosporales</taxon>
        <taxon>Streptomycetaceae</taxon>
        <taxon>Streptomyces</taxon>
    </lineage>
</organism>
<evidence type="ECO:0000313" key="8">
    <source>
        <dbReference type="EMBL" id="MDT0448382.1"/>
    </source>
</evidence>
<dbReference type="SMART" id="SM01043">
    <property type="entry name" value="BTAD"/>
    <property type="match status" value="1"/>
</dbReference>
<comment type="caution">
    <text evidence="8">The sequence shown here is derived from an EMBL/GenBank/DDBJ whole genome shotgun (WGS) entry which is preliminary data.</text>
</comment>
<dbReference type="Pfam" id="PF03704">
    <property type="entry name" value="BTAD"/>
    <property type="match status" value="1"/>
</dbReference>
<keyword evidence="5" id="KW-0804">Transcription</keyword>
<dbReference type="SMART" id="SM00862">
    <property type="entry name" value="Trans_reg_C"/>
    <property type="match status" value="1"/>
</dbReference>
<dbReference type="PANTHER" id="PTHR35807:SF1">
    <property type="entry name" value="TRANSCRIPTIONAL REGULATOR REDD"/>
    <property type="match status" value="1"/>
</dbReference>
<dbReference type="CDD" id="cd15831">
    <property type="entry name" value="BTAD"/>
    <property type="match status" value="1"/>
</dbReference>
<feature type="domain" description="OmpR/PhoB-type" evidence="7">
    <location>
        <begin position="1"/>
        <end position="99"/>
    </location>
</feature>
<dbReference type="InterPro" id="IPR011990">
    <property type="entry name" value="TPR-like_helical_dom_sf"/>
</dbReference>
<dbReference type="InterPro" id="IPR051677">
    <property type="entry name" value="AfsR-DnrI-RedD_regulator"/>
</dbReference>
<keyword evidence="3" id="KW-0805">Transcription regulation</keyword>
<dbReference type="RefSeq" id="WP_311608128.1">
    <property type="nucleotide sequence ID" value="NZ_JAVRFI010000002.1"/>
</dbReference>
<comment type="similarity">
    <text evidence="1">Belongs to the AfsR/DnrI/RedD regulatory family.</text>
</comment>
<dbReference type="EMBL" id="JAVRFI010000002">
    <property type="protein sequence ID" value="MDT0448382.1"/>
    <property type="molecule type" value="Genomic_DNA"/>
</dbReference>
<dbReference type="Gene3D" id="1.10.10.10">
    <property type="entry name" value="Winged helix-like DNA-binding domain superfamily/Winged helix DNA-binding domain"/>
    <property type="match status" value="1"/>
</dbReference>
<gene>
    <name evidence="8" type="ORF">RM609_04695</name>
</gene>
<dbReference type="SUPFAM" id="SSF46894">
    <property type="entry name" value="C-terminal effector domain of the bipartite response regulators"/>
    <property type="match status" value="1"/>
</dbReference>
<dbReference type="SUPFAM" id="SSF48452">
    <property type="entry name" value="TPR-like"/>
    <property type="match status" value="1"/>
</dbReference>
<evidence type="ECO:0000256" key="1">
    <source>
        <dbReference type="ARBA" id="ARBA00005820"/>
    </source>
</evidence>
<dbReference type="InterPro" id="IPR036388">
    <property type="entry name" value="WH-like_DNA-bd_sf"/>
</dbReference>
<evidence type="ECO:0000256" key="3">
    <source>
        <dbReference type="ARBA" id="ARBA00023015"/>
    </source>
</evidence>
<dbReference type="Proteomes" id="UP001180531">
    <property type="component" value="Unassembled WGS sequence"/>
</dbReference>
<proteinExistence type="inferred from homology"/>
<evidence type="ECO:0000256" key="2">
    <source>
        <dbReference type="ARBA" id="ARBA00023012"/>
    </source>
</evidence>
<protein>
    <submittedName>
        <fullName evidence="8">AfsR/SARP family transcriptional regulator</fullName>
    </submittedName>
</protein>
<evidence type="ECO:0000259" key="7">
    <source>
        <dbReference type="PROSITE" id="PS51755"/>
    </source>
</evidence>
<dbReference type="Pfam" id="PF00486">
    <property type="entry name" value="Trans_reg_C"/>
    <property type="match status" value="1"/>
</dbReference>